<keyword evidence="6" id="KW-0227">DNA damage</keyword>
<evidence type="ECO:0000256" key="4">
    <source>
        <dbReference type="ARBA" id="ARBA00022454"/>
    </source>
</evidence>
<dbReference type="AlphaFoldDB" id="A0A2G9U3J5"/>
<keyword evidence="13" id="KW-0472">Membrane</keyword>
<feature type="transmembrane region" description="Helical" evidence="13">
    <location>
        <begin position="79"/>
        <end position="101"/>
    </location>
</feature>
<feature type="region of interest" description="Disordered" evidence="12">
    <location>
        <begin position="148"/>
        <end position="168"/>
    </location>
</feature>
<keyword evidence="16" id="KW-1185">Reference proteome</keyword>
<evidence type="ECO:0000256" key="8">
    <source>
        <dbReference type="ARBA" id="ARBA00023054"/>
    </source>
</evidence>
<sequence length="389" mass="43680">VVFLGAKEAEEVQVANIVITITARVNVPKVDGQIFTVREMLVSGNVTAPPPAIPCKIKDEVELLRAGLRNKHGDHVTAASVYLAEMTAFFIALFLYHHFYFMPRVRLKMYKISKEFKYLGSLIESDDIEVTDITLRISSLDLIDEKTEDRREDVTQRGDLNDDSSPFSKEMEMDADVENRHFHSPRRKRPHHNADSHISRKVKRPTAAVHEASQGFSRGFLEVAGRVAGVELENFMCHGRLKVDFDTANNNCFYIGGPNGSGKSALFASLNIGLGGRGNDNDRGPSVKTYIKEGKNKAKIRLILTNRGLGCHPDYGDFVVVERTITPSSSTYTLKSITGSGRNQHDYMIFMHATELEHTKECYEKCEQIVTSIGAMCRSMKSDFEKQKR</sequence>
<evidence type="ECO:0000256" key="12">
    <source>
        <dbReference type="SAM" id="MobiDB-lite"/>
    </source>
</evidence>
<feature type="compositionally biased region" description="Basic residues" evidence="12">
    <location>
        <begin position="182"/>
        <end position="191"/>
    </location>
</feature>
<protein>
    <recommendedName>
        <fullName evidence="14">Rad50/SbcC-type AAA domain-containing protein</fullName>
    </recommendedName>
</protein>
<gene>
    <name evidence="15" type="ORF">TELCIR_13514</name>
</gene>
<dbReference type="InterPro" id="IPR038729">
    <property type="entry name" value="Rad50/SbcC_AAA"/>
</dbReference>
<feature type="domain" description="Rad50/SbcC-type AAA" evidence="14">
    <location>
        <begin position="230"/>
        <end position="329"/>
    </location>
</feature>
<evidence type="ECO:0000259" key="14">
    <source>
        <dbReference type="Pfam" id="PF13476"/>
    </source>
</evidence>
<keyword evidence="8" id="KW-0175">Coiled coil</keyword>
<evidence type="ECO:0000313" key="15">
    <source>
        <dbReference type="EMBL" id="PIO64839.1"/>
    </source>
</evidence>
<comment type="similarity">
    <text evidence="3">Belongs to the SMC family. SMC6 subfamily.</text>
</comment>
<dbReference type="GO" id="GO:0003684">
    <property type="term" value="F:damaged DNA binding"/>
    <property type="evidence" value="ECO:0007669"/>
    <property type="project" value="TreeGrafter"/>
</dbReference>
<dbReference type="GO" id="GO:0030915">
    <property type="term" value="C:Smc5-Smc6 complex"/>
    <property type="evidence" value="ECO:0007669"/>
    <property type="project" value="TreeGrafter"/>
</dbReference>
<keyword evidence="13" id="KW-0812">Transmembrane</keyword>
<comment type="subcellular location">
    <subcellularLocation>
        <location evidence="2">Chromosome</location>
    </subcellularLocation>
    <subcellularLocation>
        <location evidence="1">Nucleus</location>
    </subcellularLocation>
</comment>
<feature type="non-terminal residue" evidence="15">
    <location>
        <position position="1"/>
    </location>
</feature>
<dbReference type="GO" id="GO:0000724">
    <property type="term" value="P:double-strand break repair via homologous recombination"/>
    <property type="evidence" value="ECO:0007669"/>
    <property type="project" value="TreeGrafter"/>
</dbReference>
<dbReference type="GO" id="GO:0005634">
    <property type="term" value="C:nucleus"/>
    <property type="evidence" value="ECO:0007669"/>
    <property type="project" value="UniProtKB-SubCell"/>
</dbReference>
<proteinExistence type="inferred from homology"/>
<keyword evidence="7" id="KW-0067">ATP-binding</keyword>
<dbReference type="PANTHER" id="PTHR19306:SF6">
    <property type="entry name" value="STRUCTURAL MAINTENANCE OF CHROMOSOMES PROTEIN 6"/>
    <property type="match status" value="1"/>
</dbReference>
<dbReference type="GO" id="GO:0005524">
    <property type="term" value="F:ATP binding"/>
    <property type="evidence" value="ECO:0007669"/>
    <property type="project" value="UniProtKB-KW"/>
</dbReference>
<evidence type="ECO:0000256" key="11">
    <source>
        <dbReference type="ARBA" id="ARBA00023242"/>
    </source>
</evidence>
<evidence type="ECO:0000256" key="5">
    <source>
        <dbReference type="ARBA" id="ARBA00022741"/>
    </source>
</evidence>
<evidence type="ECO:0000256" key="10">
    <source>
        <dbReference type="ARBA" id="ARBA00023204"/>
    </source>
</evidence>
<evidence type="ECO:0000256" key="7">
    <source>
        <dbReference type="ARBA" id="ARBA00022840"/>
    </source>
</evidence>
<reference evidence="15 16" key="1">
    <citation type="submission" date="2015-09" db="EMBL/GenBank/DDBJ databases">
        <title>Draft genome of the parasitic nematode Teladorsagia circumcincta isolate WARC Sus (inbred).</title>
        <authorList>
            <person name="Mitreva M."/>
        </authorList>
    </citation>
    <scope>NUCLEOTIDE SEQUENCE [LARGE SCALE GENOMIC DNA]</scope>
    <source>
        <strain evidence="15 16">S</strain>
    </source>
</reference>
<evidence type="ECO:0000256" key="9">
    <source>
        <dbReference type="ARBA" id="ARBA00023172"/>
    </source>
</evidence>
<keyword evidence="13" id="KW-1133">Transmembrane helix</keyword>
<dbReference type="InterPro" id="IPR027417">
    <property type="entry name" value="P-loop_NTPase"/>
</dbReference>
<dbReference type="GO" id="GO:0003697">
    <property type="term" value="F:single-stranded DNA binding"/>
    <property type="evidence" value="ECO:0007669"/>
    <property type="project" value="TreeGrafter"/>
</dbReference>
<keyword evidence="9" id="KW-0233">DNA recombination</keyword>
<dbReference type="GO" id="GO:0035861">
    <property type="term" value="C:site of double-strand break"/>
    <property type="evidence" value="ECO:0007669"/>
    <property type="project" value="TreeGrafter"/>
</dbReference>
<dbReference type="EMBL" id="KZ349524">
    <property type="protein sequence ID" value="PIO64839.1"/>
    <property type="molecule type" value="Genomic_DNA"/>
</dbReference>
<keyword evidence="10" id="KW-0234">DNA repair</keyword>
<feature type="region of interest" description="Disordered" evidence="12">
    <location>
        <begin position="180"/>
        <end position="204"/>
    </location>
</feature>
<keyword evidence="5" id="KW-0547">Nucleotide-binding</keyword>
<dbReference type="Pfam" id="PF13476">
    <property type="entry name" value="AAA_23"/>
    <property type="match status" value="1"/>
</dbReference>
<evidence type="ECO:0000256" key="1">
    <source>
        <dbReference type="ARBA" id="ARBA00004123"/>
    </source>
</evidence>
<evidence type="ECO:0000256" key="13">
    <source>
        <dbReference type="SAM" id="Phobius"/>
    </source>
</evidence>
<evidence type="ECO:0000313" key="16">
    <source>
        <dbReference type="Proteomes" id="UP000230423"/>
    </source>
</evidence>
<dbReference type="SUPFAM" id="SSF52540">
    <property type="entry name" value="P-loop containing nucleoside triphosphate hydrolases"/>
    <property type="match status" value="1"/>
</dbReference>
<accession>A0A2G9U3J5</accession>
<organism evidence="15 16">
    <name type="scientific">Teladorsagia circumcincta</name>
    <name type="common">Brown stomach worm</name>
    <name type="synonym">Ostertagia circumcincta</name>
    <dbReference type="NCBI Taxonomy" id="45464"/>
    <lineage>
        <taxon>Eukaryota</taxon>
        <taxon>Metazoa</taxon>
        <taxon>Ecdysozoa</taxon>
        <taxon>Nematoda</taxon>
        <taxon>Chromadorea</taxon>
        <taxon>Rhabditida</taxon>
        <taxon>Rhabditina</taxon>
        <taxon>Rhabditomorpha</taxon>
        <taxon>Strongyloidea</taxon>
        <taxon>Trichostrongylidae</taxon>
        <taxon>Teladorsagia</taxon>
    </lineage>
</organism>
<evidence type="ECO:0000256" key="6">
    <source>
        <dbReference type="ARBA" id="ARBA00022763"/>
    </source>
</evidence>
<evidence type="ECO:0000256" key="3">
    <source>
        <dbReference type="ARBA" id="ARBA00006793"/>
    </source>
</evidence>
<keyword evidence="4" id="KW-0158">Chromosome</keyword>
<dbReference type="Gene3D" id="3.40.50.300">
    <property type="entry name" value="P-loop containing nucleotide triphosphate hydrolases"/>
    <property type="match status" value="1"/>
</dbReference>
<dbReference type="GO" id="GO:0016887">
    <property type="term" value="F:ATP hydrolysis activity"/>
    <property type="evidence" value="ECO:0007669"/>
    <property type="project" value="InterPro"/>
</dbReference>
<keyword evidence="11" id="KW-0539">Nucleus</keyword>
<evidence type="ECO:0000256" key="2">
    <source>
        <dbReference type="ARBA" id="ARBA00004286"/>
    </source>
</evidence>
<name>A0A2G9U3J5_TELCI</name>
<dbReference type="Proteomes" id="UP000230423">
    <property type="component" value="Unassembled WGS sequence"/>
</dbReference>
<dbReference type="OrthoDB" id="10072614at2759"/>
<dbReference type="PANTHER" id="PTHR19306">
    <property type="entry name" value="STRUCTURAL MAINTENANCE OF CHROMOSOMES 5,6 SMC5, SMC6"/>
    <property type="match status" value="1"/>
</dbReference>
<feature type="compositionally biased region" description="Basic and acidic residues" evidence="12">
    <location>
        <begin position="148"/>
        <end position="160"/>
    </location>
</feature>